<dbReference type="PANTHER" id="PTHR35146:SF1">
    <property type="entry name" value="UPF0178 PROTEIN YAII"/>
    <property type="match status" value="1"/>
</dbReference>
<evidence type="ECO:0000313" key="3">
    <source>
        <dbReference type="EMBL" id="AGI66224.1"/>
    </source>
</evidence>
<dbReference type="AlphaFoldDB" id="M9R0P7"/>
<proteinExistence type="inferred from homology"/>
<comment type="similarity">
    <text evidence="1 2">Belongs to the UPF0178 family.</text>
</comment>
<evidence type="ECO:0000256" key="2">
    <source>
        <dbReference type="HAMAP-Rule" id="MF_00489"/>
    </source>
</evidence>
<dbReference type="Proteomes" id="UP000005307">
    <property type="component" value="Chromosome"/>
</dbReference>
<gene>
    <name evidence="3" type="ORF">OAN307_c04860</name>
</gene>
<dbReference type="EMBL" id="CP003740">
    <property type="protein sequence ID" value="AGI66224.1"/>
    <property type="molecule type" value="Genomic_DNA"/>
</dbReference>
<dbReference type="HAMAP" id="MF_00489">
    <property type="entry name" value="UPF0178"/>
    <property type="match status" value="1"/>
</dbReference>
<dbReference type="NCBIfam" id="NF001095">
    <property type="entry name" value="PRK00124.1"/>
    <property type="match status" value="1"/>
</dbReference>
<dbReference type="InterPro" id="IPR003791">
    <property type="entry name" value="UPF0178"/>
</dbReference>
<protein>
    <recommendedName>
        <fullName evidence="2">UPF0178 protein OAN307_c04860</fullName>
    </recommendedName>
</protein>
<keyword evidence="4" id="KW-1185">Reference proteome</keyword>
<dbReference type="KEGG" id="oat:OAN307_c04860"/>
<evidence type="ECO:0000313" key="4">
    <source>
        <dbReference type="Proteomes" id="UP000005307"/>
    </source>
</evidence>
<accession>M9R0P7</accession>
<dbReference type="STRING" id="391626.OAN307_c04860"/>
<evidence type="ECO:0000256" key="1">
    <source>
        <dbReference type="ARBA" id="ARBA00008522"/>
    </source>
</evidence>
<dbReference type="HOGENOM" id="CLU_106619_2_1_5"/>
<sequence>MQKRFGHEQRRTKGAPVIYIDADACPVKAEVEKVGTRHGVRIFVVSNGGLRPSQNPLVETVIVPDGPDVADMWIADRAVTGDVVITGDIPLAAKCVAAGARVLKHNGEALTQANIGNVLATRDLMTDIRAADPFRQGGGKAFSKSDRSRFLDALERELRTAKVTK</sequence>
<name>M9R0P7_9RHOB</name>
<dbReference type="Pfam" id="PF02639">
    <property type="entry name" value="DUF188"/>
    <property type="match status" value="1"/>
</dbReference>
<dbReference type="OrthoDB" id="9798918at2"/>
<dbReference type="PANTHER" id="PTHR35146">
    <property type="entry name" value="UPF0178 PROTEIN YAII"/>
    <property type="match status" value="1"/>
</dbReference>
<reference evidence="3 4" key="1">
    <citation type="journal article" date="2013" name="PLoS ONE">
        <title>Poles Apart: Arctic and Antarctic Octadecabacter strains Share High Genome Plasticity and a New Type of Xanthorhodopsin.</title>
        <authorList>
            <person name="Vollmers J."/>
            <person name="Voget S."/>
            <person name="Dietrich S."/>
            <person name="Gollnow K."/>
            <person name="Smits M."/>
            <person name="Meyer K."/>
            <person name="Brinkhoff T."/>
            <person name="Simon M."/>
            <person name="Daniel R."/>
        </authorList>
    </citation>
    <scope>NUCLEOTIDE SEQUENCE [LARGE SCALE GENOMIC DNA]</scope>
    <source>
        <strain evidence="3 4">307</strain>
    </source>
</reference>
<dbReference type="RefSeq" id="WP_015498273.1">
    <property type="nucleotide sequence ID" value="NC_020911.1"/>
</dbReference>
<dbReference type="eggNOG" id="COG1671">
    <property type="taxonomic scope" value="Bacteria"/>
</dbReference>
<organism evidence="3 4">
    <name type="scientific">Octadecabacter antarcticus 307</name>
    <dbReference type="NCBI Taxonomy" id="391626"/>
    <lineage>
        <taxon>Bacteria</taxon>
        <taxon>Pseudomonadati</taxon>
        <taxon>Pseudomonadota</taxon>
        <taxon>Alphaproteobacteria</taxon>
        <taxon>Rhodobacterales</taxon>
        <taxon>Roseobacteraceae</taxon>
        <taxon>Octadecabacter</taxon>
    </lineage>
</organism>